<dbReference type="PROSITE" id="PS51294">
    <property type="entry name" value="HTH_MYB"/>
    <property type="match status" value="1"/>
</dbReference>
<feature type="domain" description="Myb-like" evidence="7">
    <location>
        <begin position="100"/>
        <end position="152"/>
    </location>
</feature>
<dbReference type="InterPro" id="IPR017930">
    <property type="entry name" value="Myb_dom"/>
</dbReference>
<feature type="region of interest" description="Disordered" evidence="6">
    <location>
        <begin position="139"/>
        <end position="205"/>
    </location>
</feature>
<comment type="subcellular location">
    <subcellularLocation>
        <location evidence="1">Nucleus</location>
    </subcellularLocation>
</comment>
<feature type="domain" description="HTH myb-type" evidence="9">
    <location>
        <begin position="100"/>
        <end position="156"/>
    </location>
</feature>
<evidence type="ECO:0000256" key="5">
    <source>
        <dbReference type="ARBA" id="ARBA00023242"/>
    </source>
</evidence>
<organism evidence="10 11">
    <name type="scientific">Trapa incisa</name>
    <dbReference type="NCBI Taxonomy" id="236973"/>
    <lineage>
        <taxon>Eukaryota</taxon>
        <taxon>Viridiplantae</taxon>
        <taxon>Streptophyta</taxon>
        <taxon>Embryophyta</taxon>
        <taxon>Tracheophyta</taxon>
        <taxon>Spermatophyta</taxon>
        <taxon>Magnoliopsida</taxon>
        <taxon>eudicotyledons</taxon>
        <taxon>Gunneridae</taxon>
        <taxon>Pentapetalae</taxon>
        <taxon>rosids</taxon>
        <taxon>malvids</taxon>
        <taxon>Myrtales</taxon>
        <taxon>Lythraceae</taxon>
        <taxon>Trapa</taxon>
    </lineage>
</organism>
<protein>
    <submittedName>
        <fullName evidence="10">Uncharacterized protein</fullName>
    </submittedName>
</protein>
<evidence type="ECO:0000256" key="4">
    <source>
        <dbReference type="ARBA" id="ARBA00023163"/>
    </source>
</evidence>
<feature type="domain" description="SANT" evidence="8">
    <location>
        <begin position="108"/>
        <end position="156"/>
    </location>
</feature>
<dbReference type="PROSITE" id="PS51293">
    <property type="entry name" value="SANT"/>
    <property type="match status" value="1"/>
</dbReference>
<dbReference type="SMART" id="SM00717">
    <property type="entry name" value="SANT"/>
    <property type="match status" value="1"/>
</dbReference>
<feature type="region of interest" description="Disordered" evidence="6">
    <location>
        <begin position="1"/>
        <end position="25"/>
    </location>
</feature>
<keyword evidence="11" id="KW-1185">Reference proteome</keyword>
<gene>
    <name evidence="10" type="ORF">SAY87_029146</name>
</gene>
<dbReference type="Pfam" id="PF00249">
    <property type="entry name" value="Myb_DNA-binding"/>
    <property type="match status" value="1"/>
</dbReference>
<dbReference type="GO" id="GO:0003677">
    <property type="term" value="F:DNA binding"/>
    <property type="evidence" value="ECO:0007669"/>
    <property type="project" value="UniProtKB-KW"/>
</dbReference>
<feature type="compositionally biased region" description="Pro residues" evidence="6">
    <location>
        <begin position="179"/>
        <end position="191"/>
    </location>
</feature>
<keyword evidence="3" id="KW-0238">DNA-binding</keyword>
<dbReference type="SUPFAM" id="SSF46689">
    <property type="entry name" value="Homeodomain-like"/>
    <property type="match status" value="1"/>
</dbReference>
<proteinExistence type="predicted"/>
<evidence type="ECO:0000313" key="11">
    <source>
        <dbReference type="Proteomes" id="UP001345219"/>
    </source>
</evidence>
<dbReference type="InterPro" id="IPR052245">
    <property type="entry name" value="Plant_Stress_Dev_TF"/>
</dbReference>
<dbReference type="NCBIfam" id="TIGR01557">
    <property type="entry name" value="myb_SHAQKYF"/>
    <property type="match status" value="1"/>
</dbReference>
<dbReference type="AlphaFoldDB" id="A0AAN7L463"/>
<dbReference type="Gene3D" id="1.10.10.60">
    <property type="entry name" value="Homeodomain-like"/>
    <property type="match status" value="1"/>
</dbReference>
<feature type="compositionally biased region" description="Polar residues" evidence="6">
    <location>
        <begin position="7"/>
        <end position="18"/>
    </location>
</feature>
<sequence>MTRRCSHCSNNGHNSRTCPTRGGAGAAGPSAAGVKIFGVRLVDGSTIKKSASMGNLSAHFHSSLSASPNTCSPDPGRDAVHFPGEYLSDGTAHGSSHRRGEKKKGVPWTEKEHRLFLIGLQKLGKGDWRGISRNYVKSRTPTQVASHAQKYYIRQTHTSGRKRRSSLFDMTPDVEIDPPLLPEKPTSPPPAKGGSSSKSNLPSLDLSLGSEAKAMEISSENPPKKHEENLTPTSGFHLFFPGFFHTPIPVPLPFPICPPSIAQLEDGKCPEATSFHHVLKPIPSLLMEPVNVNELVGMSQLSLVGKKSSSGMKEILSQSFRFLGEPSRQSAFHLNSGPEGPIQAV</sequence>
<keyword evidence="4" id="KW-0804">Transcription</keyword>
<comment type="caution">
    <text evidence="10">The sequence shown here is derived from an EMBL/GenBank/DDBJ whole genome shotgun (WGS) entry which is preliminary data.</text>
</comment>
<keyword evidence="5" id="KW-0539">Nucleus</keyword>
<dbReference type="InterPro" id="IPR017884">
    <property type="entry name" value="SANT_dom"/>
</dbReference>
<dbReference type="GO" id="GO:0009723">
    <property type="term" value="P:response to ethylene"/>
    <property type="evidence" value="ECO:0007669"/>
    <property type="project" value="TreeGrafter"/>
</dbReference>
<evidence type="ECO:0000259" key="9">
    <source>
        <dbReference type="PROSITE" id="PS51294"/>
    </source>
</evidence>
<dbReference type="Proteomes" id="UP001345219">
    <property type="component" value="Chromosome 22"/>
</dbReference>
<dbReference type="EMBL" id="JAXIOK010000004">
    <property type="protein sequence ID" value="KAK4774127.1"/>
    <property type="molecule type" value="Genomic_DNA"/>
</dbReference>
<dbReference type="InterPro" id="IPR001005">
    <property type="entry name" value="SANT/Myb"/>
</dbReference>
<dbReference type="PANTHER" id="PTHR44191">
    <property type="entry name" value="TRANSCRIPTION FACTOR KUA1"/>
    <property type="match status" value="1"/>
</dbReference>
<name>A0AAN7L463_9MYRT</name>
<evidence type="ECO:0000259" key="8">
    <source>
        <dbReference type="PROSITE" id="PS51293"/>
    </source>
</evidence>
<dbReference type="PANTHER" id="PTHR44191:SF4">
    <property type="entry name" value="OS01G0187900 PROTEIN"/>
    <property type="match status" value="1"/>
</dbReference>
<dbReference type="CDD" id="cd00167">
    <property type="entry name" value="SANT"/>
    <property type="match status" value="1"/>
</dbReference>
<dbReference type="PROSITE" id="PS50090">
    <property type="entry name" value="MYB_LIKE"/>
    <property type="match status" value="1"/>
</dbReference>
<evidence type="ECO:0000256" key="2">
    <source>
        <dbReference type="ARBA" id="ARBA00023015"/>
    </source>
</evidence>
<reference evidence="10 11" key="1">
    <citation type="journal article" date="2023" name="Hortic Res">
        <title>Pangenome of water caltrop reveals structural variations and asymmetric subgenome divergence after allopolyploidization.</title>
        <authorList>
            <person name="Zhang X."/>
            <person name="Chen Y."/>
            <person name="Wang L."/>
            <person name="Yuan Y."/>
            <person name="Fang M."/>
            <person name="Shi L."/>
            <person name="Lu R."/>
            <person name="Comes H.P."/>
            <person name="Ma Y."/>
            <person name="Chen Y."/>
            <person name="Huang G."/>
            <person name="Zhou Y."/>
            <person name="Zheng Z."/>
            <person name="Qiu Y."/>
        </authorList>
    </citation>
    <scope>NUCLEOTIDE SEQUENCE [LARGE SCALE GENOMIC DNA]</scope>
    <source>
        <tissue evidence="10">Roots</tissue>
    </source>
</reference>
<evidence type="ECO:0000313" key="10">
    <source>
        <dbReference type="EMBL" id="KAK4774127.1"/>
    </source>
</evidence>
<dbReference type="GO" id="GO:0009739">
    <property type="term" value="P:response to gibberellin"/>
    <property type="evidence" value="ECO:0007669"/>
    <property type="project" value="TreeGrafter"/>
</dbReference>
<dbReference type="InterPro" id="IPR009057">
    <property type="entry name" value="Homeodomain-like_sf"/>
</dbReference>
<evidence type="ECO:0000256" key="6">
    <source>
        <dbReference type="SAM" id="MobiDB-lite"/>
    </source>
</evidence>
<dbReference type="FunFam" id="1.10.10.60:FF:000009">
    <property type="entry name" value="transcription factor MYB1R1"/>
    <property type="match status" value="1"/>
</dbReference>
<keyword evidence="2" id="KW-0805">Transcription regulation</keyword>
<evidence type="ECO:0000256" key="1">
    <source>
        <dbReference type="ARBA" id="ARBA00004123"/>
    </source>
</evidence>
<accession>A0AAN7L463</accession>
<dbReference type="GO" id="GO:0005634">
    <property type="term" value="C:nucleus"/>
    <property type="evidence" value="ECO:0007669"/>
    <property type="project" value="UniProtKB-SubCell"/>
</dbReference>
<dbReference type="GO" id="GO:0006355">
    <property type="term" value="P:regulation of DNA-templated transcription"/>
    <property type="evidence" value="ECO:0007669"/>
    <property type="project" value="UniProtKB-ARBA"/>
</dbReference>
<evidence type="ECO:0000256" key="3">
    <source>
        <dbReference type="ARBA" id="ARBA00023125"/>
    </source>
</evidence>
<evidence type="ECO:0000259" key="7">
    <source>
        <dbReference type="PROSITE" id="PS50090"/>
    </source>
</evidence>
<dbReference type="InterPro" id="IPR006447">
    <property type="entry name" value="Myb_dom_plants"/>
</dbReference>